<dbReference type="InterPro" id="IPR008700">
    <property type="entry name" value="TypeIII_avirulence_cleave"/>
</dbReference>
<evidence type="ECO:0000313" key="3">
    <source>
        <dbReference type="EMBL" id="KAF3430946.1"/>
    </source>
</evidence>
<protein>
    <recommendedName>
        <fullName evidence="2">RIN4 pathogenic type III effector avirulence factor Avr cleavage site domain-containing protein</fullName>
    </recommendedName>
</protein>
<organism evidence="3 4">
    <name type="scientific">Rhamnella rubrinervis</name>
    <dbReference type="NCBI Taxonomy" id="2594499"/>
    <lineage>
        <taxon>Eukaryota</taxon>
        <taxon>Viridiplantae</taxon>
        <taxon>Streptophyta</taxon>
        <taxon>Embryophyta</taxon>
        <taxon>Tracheophyta</taxon>
        <taxon>Spermatophyta</taxon>
        <taxon>Magnoliopsida</taxon>
        <taxon>eudicotyledons</taxon>
        <taxon>Gunneridae</taxon>
        <taxon>Pentapetalae</taxon>
        <taxon>rosids</taxon>
        <taxon>fabids</taxon>
        <taxon>Rosales</taxon>
        <taxon>Rhamnaceae</taxon>
        <taxon>rhamnoid group</taxon>
        <taxon>Rhamneae</taxon>
        <taxon>Rhamnella</taxon>
    </lineage>
</organism>
<dbReference type="OrthoDB" id="1885368at2759"/>
<sequence length="123" mass="14066">MTMDTRKEKNAAWMSVPQFGGWDHKGATDYSMVFSRARANKKQQRNDVTELKRAKLGNGRDFLATHPAKLGNVDFVATHPAKLGNERELVDTHPQVEPTRRPQDDSVMRKRKILTYINCCIKP</sequence>
<gene>
    <name evidence="3" type="ORF">FNV43_RR25676</name>
</gene>
<name>A0A8K0GN44_9ROSA</name>
<evidence type="ECO:0000313" key="4">
    <source>
        <dbReference type="Proteomes" id="UP000796880"/>
    </source>
</evidence>
<feature type="region of interest" description="Disordered" evidence="1">
    <location>
        <begin position="84"/>
        <end position="106"/>
    </location>
</feature>
<dbReference type="PANTHER" id="PTHR33882">
    <property type="entry name" value="PATHOGENIC TYPE III EFFECTOR AVIRULENCE FACTOR AVR AVRRPT-CLEAVAGE: CLEAVAGE SITE PROTEIN"/>
    <property type="match status" value="1"/>
</dbReference>
<evidence type="ECO:0000256" key="1">
    <source>
        <dbReference type="SAM" id="MobiDB-lite"/>
    </source>
</evidence>
<dbReference type="Pfam" id="PF05627">
    <property type="entry name" value="AvrRpt-cleavage"/>
    <property type="match status" value="1"/>
</dbReference>
<dbReference type="EMBL" id="VOIH02000012">
    <property type="protein sequence ID" value="KAF3430946.1"/>
    <property type="molecule type" value="Genomic_DNA"/>
</dbReference>
<evidence type="ECO:0000259" key="2">
    <source>
        <dbReference type="Pfam" id="PF05627"/>
    </source>
</evidence>
<dbReference type="PANTHER" id="PTHR33882:SF11">
    <property type="entry name" value="RPM1-INTERACTING PROTEIN 4 (RIN4) FAMILY PROTEIN"/>
    <property type="match status" value="1"/>
</dbReference>
<dbReference type="AlphaFoldDB" id="A0A8K0GN44"/>
<comment type="caution">
    <text evidence="3">The sequence shown here is derived from an EMBL/GenBank/DDBJ whole genome shotgun (WGS) entry which is preliminary data.</text>
</comment>
<proteinExistence type="predicted"/>
<feature type="domain" description="RIN4 pathogenic type III effector avirulence factor Avr cleavage site" evidence="2">
    <location>
        <begin position="12"/>
        <end position="42"/>
    </location>
</feature>
<reference evidence="3" key="1">
    <citation type="submission" date="2020-03" db="EMBL/GenBank/DDBJ databases">
        <title>A high-quality chromosome-level genome assembly of a woody plant with both climbing and erect habits, Rhamnella rubrinervis.</title>
        <authorList>
            <person name="Lu Z."/>
            <person name="Yang Y."/>
            <person name="Zhu X."/>
            <person name="Sun Y."/>
        </authorList>
    </citation>
    <scope>NUCLEOTIDE SEQUENCE</scope>
    <source>
        <strain evidence="3">BYM</strain>
        <tissue evidence="3">Leaf</tissue>
    </source>
</reference>
<dbReference type="Proteomes" id="UP000796880">
    <property type="component" value="Unassembled WGS sequence"/>
</dbReference>
<keyword evidence="4" id="KW-1185">Reference proteome</keyword>
<accession>A0A8K0GN44</accession>